<organism evidence="3 4">
    <name type="scientific">Paraconexibacter antarcticus</name>
    <dbReference type="NCBI Taxonomy" id="2949664"/>
    <lineage>
        <taxon>Bacteria</taxon>
        <taxon>Bacillati</taxon>
        <taxon>Actinomycetota</taxon>
        <taxon>Thermoleophilia</taxon>
        <taxon>Solirubrobacterales</taxon>
        <taxon>Paraconexibacteraceae</taxon>
        <taxon>Paraconexibacter</taxon>
    </lineage>
</organism>
<dbReference type="PANTHER" id="PTHR30188:SF4">
    <property type="entry name" value="PROTEIN TRIGALACTOSYLDIACYLGLYCEROL 1, CHLOROPLASTIC"/>
    <property type="match status" value="1"/>
</dbReference>
<protein>
    <submittedName>
        <fullName evidence="3">ABC transporter permease</fullName>
    </submittedName>
</protein>
<evidence type="ECO:0000313" key="3">
    <source>
        <dbReference type="EMBL" id="UTI66169.1"/>
    </source>
</evidence>
<dbReference type="Proteomes" id="UP001056035">
    <property type="component" value="Chromosome"/>
</dbReference>
<feature type="transmembrane region" description="Helical" evidence="2">
    <location>
        <begin position="127"/>
        <end position="147"/>
    </location>
</feature>
<feature type="transmembrane region" description="Helical" evidence="2">
    <location>
        <begin position="173"/>
        <end position="203"/>
    </location>
</feature>
<sequence length="292" mass="30193">MAVDSASGAPAIPRARGGKFRSPQAGGVAGKGASMAAALLEELGGMLLLTGATLRAMFTPPFPWVDEFLIESVIFMRRTMIPTFFGVIALTFGAGGIQGGNLLNIFGSVDRLGAFFATLATREAGPWATGMIVAGVAGTAVCADLGARKVREELDALAVLGLDPIKTLVVPRFLAIGVLTATMNLLAIAVSLIGGWGAAVLLFGETTSGYVSTMTLNFTLPDLLGSVLKTSSFGFMVAVVCCYKGLNVKGGSVGVGRAVNQAVVIAFVAIWVFNYMFTATLLAAFPQTLSLR</sequence>
<keyword evidence="4" id="KW-1185">Reference proteome</keyword>
<keyword evidence="2" id="KW-0472">Membrane</keyword>
<evidence type="ECO:0000256" key="1">
    <source>
        <dbReference type="SAM" id="MobiDB-lite"/>
    </source>
</evidence>
<dbReference type="PANTHER" id="PTHR30188">
    <property type="entry name" value="ABC TRANSPORTER PERMEASE PROTEIN-RELATED"/>
    <property type="match status" value="1"/>
</dbReference>
<proteinExistence type="predicted"/>
<keyword evidence="2" id="KW-1133">Transmembrane helix</keyword>
<feature type="transmembrane region" description="Helical" evidence="2">
    <location>
        <begin position="223"/>
        <end position="243"/>
    </location>
</feature>
<feature type="transmembrane region" description="Helical" evidence="2">
    <location>
        <begin position="84"/>
        <end position="107"/>
    </location>
</feature>
<accession>A0ABY5DX90</accession>
<gene>
    <name evidence="3" type="ORF">NBH00_08175</name>
</gene>
<dbReference type="InterPro" id="IPR030802">
    <property type="entry name" value="Permease_MalE"/>
</dbReference>
<dbReference type="RefSeq" id="WP_254572844.1">
    <property type="nucleotide sequence ID" value="NZ_CP098502.1"/>
</dbReference>
<dbReference type="EMBL" id="CP098502">
    <property type="protein sequence ID" value="UTI66169.1"/>
    <property type="molecule type" value="Genomic_DNA"/>
</dbReference>
<dbReference type="Pfam" id="PF02405">
    <property type="entry name" value="MlaE"/>
    <property type="match status" value="1"/>
</dbReference>
<name>A0ABY5DX90_9ACTN</name>
<feature type="transmembrane region" description="Helical" evidence="2">
    <location>
        <begin position="263"/>
        <end position="285"/>
    </location>
</feature>
<feature type="region of interest" description="Disordered" evidence="1">
    <location>
        <begin position="1"/>
        <end position="24"/>
    </location>
</feature>
<reference evidence="3 4" key="1">
    <citation type="submission" date="2022-06" db="EMBL/GenBank/DDBJ databases">
        <title>Paraconexibacter antarcticus.</title>
        <authorList>
            <person name="Kim C.S."/>
        </authorList>
    </citation>
    <scope>NUCLEOTIDE SEQUENCE [LARGE SCALE GENOMIC DNA]</scope>
    <source>
        <strain evidence="3 4">02-257</strain>
    </source>
</reference>
<evidence type="ECO:0000256" key="2">
    <source>
        <dbReference type="SAM" id="Phobius"/>
    </source>
</evidence>
<evidence type="ECO:0000313" key="4">
    <source>
        <dbReference type="Proteomes" id="UP001056035"/>
    </source>
</evidence>
<keyword evidence="2" id="KW-0812">Transmembrane</keyword>